<organism evidence="5 6">
    <name type="scientific">Pristionchus fissidentatus</name>
    <dbReference type="NCBI Taxonomy" id="1538716"/>
    <lineage>
        <taxon>Eukaryota</taxon>
        <taxon>Metazoa</taxon>
        <taxon>Ecdysozoa</taxon>
        <taxon>Nematoda</taxon>
        <taxon>Chromadorea</taxon>
        <taxon>Rhabditida</taxon>
        <taxon>Rhabditina</taxon>
        <taxon>Diplogasteromorpha</taxon>
        <taxon>Diplogasteroidea</taxon>
        <taxon>Neodiplogasteridae</taxon>
        <taxon>Pristionchus</taxon>
    </lineage>
</organism>
<dbReference type="PANTHER" id="PTHR45704">
    <property type="entry name" value="RAS-LIKE FAMILY MEMBER 11"/>
    <property type="match status" value="1"/>
</dbReference>
<comment type="caution">
    <text evidence="5">The sequence shown here is derived from an EMBL/GenBank/DDBJ whole genome shotgun (WGS) entry which is preliminary data.</text>
</comment>
<dbReference type="InterPro" id="IPR051065">
    <property type="entry name" value="Ras-related_GTPase"/>
</dbReference>
<comment type="catalytic activity">
    <reaction evidence="4">
        <text>GTP + H2O = GDP + phosphate + H(+)</text>
        <dbReference type="Rhea" id="RHEA:19669"/>
        <dbReference type="ChEBI" id="CHEBI:15377"/>
        <dbReference type="ChEBI" id="CHEBI:15378"/>
        <dbReference type="ChEBI" id="CHEBI:37565"/>
        <dbReference type="ChEBI" id="CHEBI:43474"/>
        <dbReference type="ChEBI" id="CHEBI:58189"/>
        <dbReference type="EC" id="3.6.5.2"/>
    </reaction>
</comment>
<evidence type="ECO:0000256" key="2">
    <source>
        <dbReference type="ARBA" id="ARBA00011984"/>
    </source>
</evidence>
<evidence type="ECO:0000313" key="5">
    <source>
        <dbReference type="EMBL" id="GMT27079.1"/>
    </source>
</evidence>
<dbReference type="Proteomes" id="UP001432322">
    <property type="component" value="Unassembled WGS sequence"/>
</dbReference>
<gene>
    <name evidence="5" type="ORF">PFISCL1PPCAC_18376</name>
</gene>
<dbReference type="Gene3D" id="3.40.50.300">
    <property type="entry name" value="P-loop containing nucleotide triphosphate hydrolases"/>
    <property type="match status" value="1"/>
</dbReference>
<proteinExistence type="inferred from homology"/>
<dbReference type="AlphaFoldDB" id="A0AAV5W560"/>
<dbReference type="Pfam" id="PF00071">
    <property type="entry name" value="Ras"/>
    <property type="match status" value="1"/>
</dbReference>
<evidence type="ECO:0000256" key="1">
    <source>
        <dbReference type="ARBA" id="ARBA00008344"/>
    </source>
</evidence>
<dbReference type="SMART" id="SM00175">
    <property type="entry name" value="RAB"/>
    <property type="match status" value="1"/>
</dbReference>
<dbReference type="SUPFAM" id="SSF52540">
    <property type="entry name" value="P-loop containing nucleoside triphosphate hydrolases"/>
    <property type="match status" value="1"/>
</dbReference>
<accession>A0AAV5W560</accession>
<dbReference type="PRINTS" id="PR00449">
    <property type="entry name" value="RASTRNSFRMNG"/>
</dbReference>
<dbReference type="GO" id="GO:0003925">
    <property type="term" value="F:G protein activity"/>
    <property type="evidence" value="ECO:0007669"/>
    <property type="project" value="UniProtKB-EC"/>
</dbReference>
<reference evidence="5" key="1">
    <citation type="submission" date="2023-10" db="EMBL/GenBank/DDBJ databases">
        <title>Genome assembly of Pristionchus species.</title>
        <authorList>
            <person name="Yoshida K."/>
            <person name="Sommer R.J."/>
        </authorList>
    </citation>
    <scope>NUCLEOTIDE SEQUENCE</scope>
    <source>
        <strain evidence="5">RS5133</strain>
    </source>
</reference>
<sequence>MRSPTAPLKEVHVALLGQSQVGKSAFILKYLTKRFIGEYDGTLEETYCKQESIDGEPVIVCLMDTVDCESGEWLRWQTWGDLFIVVYDITCSKSLSFAEKLLERMSKHEHTLCPREHKTLLLGNKTDLERYRVVSEEEGRRVAALYSCMFDECSVAGDARGVNEVVNGTLTTVFGKKRSASPTRLCASDSEISTSQSRKSTFSVTLRSSSRLKESSKLAYLQKSPSLSKMNKTGSKLLKLFHN</sequence>
<dbReference type="SMART" id="SM00173">
    <property type="entry name" value="RAS"/>
    <property type="match status" value="1"/>
</dbReference>
<dbReference type="PROSITE" id="PS51421">
    <property type="entry name" value="RAS"/>
    <property type="match status" value="1"/>
</dbReference>
<name>A0AAV5W560_9BILA</name>
<evidence type="ECO:0000313" key="6">
    <source>
        <dbReference type="Proteomes" id="UP001432322"/>
    </source>
</evidence>
<dbReference type="EC" id="3.6.5.2" evidence="2"/>
<dbReference type="InterPro" id="IPR001806">
    <property type="entry name" value="Small_GTPase"/>
</dbReference>
<dbReference type="PROSITE" id="PS51419">
    <property type="entry name" value="RAB"/>
    <property type="match status" value="1"/>
</dbReference>
<keyword evidence="6" id="KW-1185">Reference proteome</keyword>
<comment type="similarity">
    <text evidence="1">Belongs to the small GTPase superfamily. Ras family.</text>
</comment>
<dbReference type="InterPro" id="IPR027417">
    <property type="entry name" value="P-loop_NTPase"/>
</dbReference>
<evidence type="ECO:0000256" key="3">
    <source>
        <dbReference type="ARBA" id="ARBA00022801"/>
    </source>
</evidence>
<protein>
    <recommendedName>
        <fullName evidence="2">small monomeric GTPase</fullName>
        <ecNumber evidence="2">3.6.5.2</ecNumber>
    </recommendedName>
</protein>
<dbReference type="EMBL" id="BTSY01000005">
    <property type="protein sequence ID" value="GMT27079.1"/>
    <property type="molecule type" value="Genomic_DNA"/>
</dbReference>
<keyword evidence="3" id="KW-0378">Hydrolase</keyword>
<evidence type="ECO:0000256" key="4">
    <source>
        <dbReference type="ARBA" id="ARBA00048098"/>
    </source>
</evidence>
<dbReference type="GO" id="GO:0005525">
    <property type="term" value="F:GTP binding"/>
    <property type="evidence" value="ECO:0007669"/>
    <property type="project" value="InterPro"/>
</dbReference>